<comment type="similarity">
    <text evidence="1 8">Belongs to the SOS response-associated peptidase family.</text>
</comment>
<dbReference type="GO" id="GO:0016829">
    <property type="term" value="F:lyase activity"/>
    <property type="evidence" value="ECO:0007669"/>
    <property type="project" value="UniProtKB-KW"/>
</dbReference>
<keyword evidence="7" id="KW-0456">Lyase</keyword>
<dbReference type="AlphaFoldDB" id="A0A7Z2VNW8"/>
<reference evidence="9 10" key="1">
    <citation type="submission" date="2020-04" db="EMBL/GenBank/DDBJ databases">
        <title>Genome sequencing of novel species.</title>
        <authorList>
            <person name="Heo J."/>
            <person name="Kim S.-J."/>
            <person name="Kim J.-S."/>
            <person name="Hong S.-B."/>
            <person name="Kwon S.-W."/>
        </authorList>
    </citation>
    <scope>NUCLEOTIDE SEQUENCE [LARGE SCALE GENOMIC DNA]</scope>
    <source>
        <strain evidence="9 10">MFER-1</strain>
    </source>
</reference>
<dbReference type="EMBL" id="CP051680">
    <property type="protein sequence ID" value="QJD86562.1"/>
    <property type="molecule type" value="Genomic_DNA"/>
</dbReference>
<keyword evidence="3" id="KW-0227">DNA damage</keyword>
<evidence type="ECO:0000256" key="8">
    <source>
        <dbReference type="RuleBase" id="RU364100"/>
    </source>
</evidence>
<gene>
    <name evidence="9" type="ORF">HH215_27580</name>
</gene>
<protein>
    <recommendedName>
        <fullName evidence="8">Abasic site processing protein</fullName>
        <ecNumber evidence="8">3.4.-.-</ecNumber>
    </recommendedName>
</protein>
<dbReference type="GO" id="GO:0008233">
    <property type="term" value="F:peptidase activity"/>
    <property type="evidence" value="ECO:0007669"/>
    <property type="project" value="UniProtKB-KW"/>
</dbReference>
<dbReference type="Proteomes" id="UP000502248">
    <property type="component" value="Chromosome"/>
</dbReference>
<dbReference type="GO" id="GO:0003697">
    <property type="term" value="F:single-stranded DNA binding"/>
    <property type="evidence" value="ECO:0007669"/>
    <property type="project" value="InterPro"/>
</dbReference>
<evidence type="ECO:0000313" key="9">
    <source>
        <dbReference type="EMBL" id="QJD86562.1"/>
    </source>
</evidence>
<name>A0A7Z2VNW8_9BACL</name>
<evidence type="ECO:0000256" key="7">
    <source>
        <dbReference type="ARBA" id="ARBA00023239"/>
    </source>
</evidence>
<accession>A0A7Z2VNW8</accession>
<evidence type="ECO:0000256" key="5">
    <source>
        <dbReference type="ARBA" id="ARBA00023124"/>
    </source>
</evidence>
<dbReference type="GO" id="GO:0106300">
    <property type="term" value="P:protein-DNA covalent cross-linking repair"/>
    <property type="evidence" value="ECO:0007669"/>
    <property type="project" value="InterPro"/>
</dbReference>
<evidence type="ECO:0000256" key="4">
    <source>
        <dbReference type="ARBA" id="ARBA00022801"/>
    </source>
</evidence>
<dbReference type="PANTHER" id="PTHR13604:SF0">
    <property type="entry name" value="ABASIC SITE PROCESSING PROTEIN HMCES"/>
    <property type="match status" value="1"/>
</dbReference>
<sequence length="227" mass="25768">MCGRYTIVVTMEELMLKYLDELPAGSRYHLPRYNVAPMQNILAVIHDGEKNRLGELRWGLVPSWASDDKIGSKMINARAETLLEKNSFKTLIRRKRAIVPADGFYEWKPHGGKKQPMRITMKDGALFSMAALYDTWSSPDGRKISTCTIITTTPNSLMADIHDRMPVILRPEDEALWLDRRNDDVERLTGLLLPYPADTMKAYPVSPIVGNVKNDTAECIVEQTVLF</sequence>
<dbReference type="GO" id="GO:0006508">
    <property type="term" value="P:proteolysis"/>
    <property type="evidence" value="ECO:0007669"/>
    <property type="project" value="UniProtKB-KW"/>
</dbReference>
<keyword evidence="2 8" id="KW-0645">Protease</keyword>
<keyword evidence="6" id="KW-0238">DNA-binding</keyword>
<dbReference type="SUPFAM" id="SSF143081">
    <property type="entry name" value="BB1717-like"/>
    <property type="match status" value="1"/>
</dbReference>
<keyword evidence="4 8" id="KW-0378">Hydrolase</keyword>
<keyword evidence="10" id="KW-1185">Reference proteome</keyword>
<keyword evidence="5" id="KW-0190">Covalent protein-DNA linkage</keyword>
<evidence type="ECO:0000256" key="3">
    <source>
        <dbReference type="ARBA" id="ARBA00022763"/>
    </source>
</evidence>
<evidence type="ECO:0000313" key="10">
    <source>
        <dbReference type="Proteomes" id="UP000502248"/>
    </source>
</evidence>
<dbReference type="PANTHER" id="PTHR13604">
    <property type="entry name" value="DC12-RELATED"/>
    <property type="match status" value="1"/>
</dbReference>
<dbReference type="RefSeq" id="WP_169282811.1">
    <property type="nucleotide sequence ID" value="NZ_CP051680.1"/>
</dbReference>
<proteinExistence type="inferred from homology"/>
<evidence type="ECO:0000256" key="1">
    <source>
        <dbReference type="ARBA" id="ARBA00008136"/>
    </source>
</evidence>
<dbReference type="InterPro" id="IPR036590">
    <property type="entry name" value="SRAP-like"/>
</dbReference>
<evidence type="ECO:0000256" key="6">
    <source>
        <dbReference type="ARBA" id="ARBA00023125"/>
    </source>
</evidence>
<dbReference type="KEGG" id="cheb:HH215_27580"/>
<dbReference type="Gene3D" id="3.90.1680.10">
    <property type="entry name" value="SOS response associated peptidase-like"/>
    <property type="match status" value="1"/>
</dbReference>
<dbReference type="Pfam" id="PF02586">
    <property type="entry name" value="SRAP"/>
    <property type="match status" value="1"/>
</dbReference>
<dbReference type="EC" id="3.4.-.-" evidence="8"/>
<organism evidence="9 10">
    <name type="scientific">Cohnella herbarum</name>
    <dbReference type="NCBI Taxonomy" id="2728023"/>
    <lineage>
        <taxon>Bacteria</taxon>
        <taxon>Bacillati</taxon>
        <taxon>Bacillota</taxon>
        <taxon>Bacilli</taxon>
        <taxon>Bacillales</taxon>
        <taxon>Paenibacillaceae</taxon>
        <taxon>Cohnella</taxon>
    </lineage>
</organism>
<evidence type="ECO:0000256" key="2">
    <source>
        <dbReference type="ARBA" id="ARBA00022670"/>
    </source>
</evidence>
<dbReference type="InterPro" id="IPR003738">
    <property type="entry name" value="SRAP"/>
</dbReference>